<evidence type="ECO:0000256" key="3">
    <source>
        <dbReference type="ARBA" id="ARBA00022989"/>
    </source>
</evidence>
<reference evidence="7 9" key="2">
    <citation type="journal article" date="2019" name="Nat. Microbiol.">
        <title>Wide diversity of methane and short-chain alkane metabolisms in uncultured archaea.</title>
        <authorList>
            <person name="Borrel G."/>
            <person name="Adam P.S."/>
            <person name="McKay L.J."/>
            <person name="Chen L.X."/>
            <person name="Sierra-Garcia I.N."/>
            <person name="Sieber C.M."/>
            <person name="Letourneur Q."/>
            <person name="Ghozlane A."/>
            <person name="Andersen G.L."/>
            <person name="Li W.J."/>
            <person name="Hallam S.J."/>
            <person name="Muyzer G."/>
            <person name="de Oliveira V.M."/>
            <person name="Inskeep W.P."/>
            <person name="Banfield J.F."/>
            <person name="Gribaldo S."/>
        </authorList>
    </citation>
    <scope>NUCLEOTIDE SEQUENCE [LARGE SCALE GENOMIC DNA]</scope>
    <source>
        <strain evidence="7">NM4</strain>
    </source>
</reference>
<dbReference type="Proteomes" id="UP000316217">
    <property type="component" value="Unassembled WGS sequence"/>
</dbReference>
<keyword evidence="2 5" id="KW-0812">Transmembrane</keyword>
<gene>
    <name evidence="6" type="ORF">D6D85_04820</name>
    <name evidence="7" type="ORF">EF810_05690</name>
</gene>
<feature type="transmembrane region" description="Helical" evidence="5">
    <location>
        <begin position="130"/>
        <end position="150"/>
    </location>
</feature>
<dbReference type="OrthoDB" id="11851at2157"/>
<evidence type="ECO:0000256" key="1">
    <source>
        <dbReference type="ARBA" id="ARBA00004651"/>
    </source>
</evidence>
<dbReference type="Proteomes" id="UP000277582">
    <property type="component" value="Unassembled WGS sequence"/>
</dbReference>
<feature type="transmembrane region" description="Helical" evidence="5">
    <location>
        <begin position="198"/>
        <end position="219"/>
    </location>
</feature>
<evidence type="ECO:0000313" key="7">
    <source>
        <dbReference type="EMBL" id="RZN60568.1"/>
    </source>
</evidence>
<protein>
    <recommendedName>
        <fullName evidence="10">Geranylgeranylglycerol-phosphate geranylgeranyltransferase</fullName>
    </recommendedName>
</protein>
<keyword evidence="3 5" id="KW-1133">Transmembrane helix</keyword>
<feature type="transmembrane region" description="Helical" evidence="5">
    <location>
        <begin position="40"/>
        <end position="57"/>
    </location>
</feature>
<name>A0A429GQS6_9CREN</name>
<evidence type="ECO:0008006" key="10">
    <source>
        <dbReference type="Google" id="ProtNLM"/>
    </source>
</evidence>
<dbReference type="AlphaFoldDB" id="A0A429GQS6"/>
<evidence type="ECO:0000256" key="5">
    <source>
        <dbReference type="SAM" id="Phobius"/>
    </source>
</evidence>
<dbReference type="Gene3D" id="1.20.120.1780">
    <property type="entry name" value="UbiA prenyltransferase"/>
    <property type="match status" value="1"/>
</dbReference>
<organism evidence="6 8">
    <name type="scientific">Candidatus Methanodesulfokora washburnensis</name>
    <dbReference type="NCBI Taxonomy" id="2478471"/>
    <lineage>
        <taxon>Archaea</taxon>
        <taxon>Thermoproteota</taxon>
        <taxon>Candidatus Korarchaeia</taxon>
        <taxon>Candidatus Korarchaeia incertae sedis</taxon>
        <taxon>Candidatus Methanodesulfokora</taxon>
    </lineage>
</organism>
<dbReference type="CDD" id="cd13961">
    <property type="entry name" value="PT_UbiA_DGGGPS"/>
    <property type="match status" value="1"/>
</dbReference>
<feature type="transmembrane region" description="Helical" evidence="5">
    <location>
        <begin position="98"/>
        <end position="121"/>
    </location>
</feature>
<dbReference type="Gene3D" id="1.10.357.140">
    <property type="entry name" value="UbiA prenyltransferase"/>
    <property type="match status" value="1"/>
</dbReference>
<dbReference type="Pfam" id="PF01040">
    <property type="entry name" value="UbiA"/>
    <property type="match status" value="1"/>
</dbReference>
<proteinExistence type="predicted"/>
<dbReference type="PANTHER" id="PTHR42723:SF1">
    <property type="entry name" value="CHLOROPHYLL SYNTHASE, CHLOROPLASTIC"/>
    <property type="match status" value="1"/>
</dbReference>
<accession>A0A429GQS6</accession>
<feature type="transmembrane region" description="Helical" evidence="5">
    <location>
        <begin position="225"/>
        <end position="246"/>
    </location>
</feature>
<evidence type="ECO:0000313" key="8">
    <source>
        <dbReference type="Proteomes" id="UP000277582"/>
    </source>
</evidence>
<keyword evidence="8" id="KW-1185">Reference proteome</keyword>
<reference evidence="6 8" key="1">
    <citation type="submission" date="2018-10" db="EMBL/GenBank/DDBJ databases">
        <title>Co-occurring genomic capacity for anaerobic methane metabolism and dissimilatory sulfite reduction discovered in the Korarchaeota.</title>
        <authorList>
            <person name="Mckay L.J."/>
            <person name="Dlakic M."/>
            <person name="Fields M.W."/>
            <person name="Delmont T.O."/>
            <person name="Eren A.M."/>
            <person name="Jay Z.J."/>
            <person name="Klingelsmith K.B."/>
            <person name="Rusch D.B."/>
            <person name="Inskeep W.P."/>
        </authorList>
    </citation>
    <scope>NUCLEOTIDE SEQUENCE [LARGE SCALE GENOMIC DNA]</scope>
    <source>
        <strain evidence="6 8">MDKW</strain>
    </source>
</reference>
<dbReference type="RefSeq" id="WP_125670899.1">
    <property type="nucleotide sequence ID" value="NZ_RCOS01000062.1"/>
</dbReference>
<dbReference type="GO" id="GO:0016765">
    <property type="term" value="F:transferase activity, transferring alkyl or aryl (other than methyl) groups"/>
    <property type="evidence" value="ECO:0007669"/>
    <property type="project" value="InterPro"/>
</dbReference>
<dbReference type="InterPro" id="IPR000537">
    <property type="entry name" value="UbiA_prenyltransferase"/>
</dbReference>
<evidence type="ECO:0000256" key="4">
    <source>
        <dbReference type="ARBA" id="ARBA00023136"/>
    </source>
</evidence>
<keyword evidence="4 5" id="KW-0472">Membrane</keyword>
<sequence>MGKLKGIVLLLRPKNAILASIGALVGWLSAKIPLYPMDRLIICLLVPPLILMGGNAINDFFDVEIDRINRPYRPIPSGLVSRNEAALLYLSLSAAGTLLSYFISIVHFAIALFFSVAWYLYGLRLKKEGLIGNILVSLGVSFTIIYGGLFSLSQKVIMYSIIAFLVNLAREITKGVEDIDGDRAAGVRTIAATRGERAAGIAISITCLSAILFTYIPFILGLSGFIYLILSTLAVIILIYSAFISWNISKSTASRASTLIKASMLFGLLAMLLDSATL</sequence>
<evidence type="ECO:0000256" key="2">
    <source>
        <dbReference type="ARBA" id="ARBA00022692"/>
    </source>
</evidence>
<feature type="transmembrane region" description="Helical" evidence="5">
    <location>
        <begin position="6"/>
        <end position="28"/>
    </location>
</feature>
<evidence type="ECO:0000313" key="6">
    <source>
        <dbReference type="EMBL" id="RSN76276.1"/>
    </source>
</evidence>
<comment type="subcellular location">
    <subcellularLocation>
        <location evidence="1">Cell membrane</location>
        <topology evidence="1">Multi-pass membrane protein</topology>
    </subcellularLocation>
</comment>
<dbReference type="GO" id="GO:0005886">
    <property type="term" value="C:plasma membrane"/>
    <property type="evidence" value="ECO:0007669"/>
    <property type="project" value="UniProtKB-SubCell"/>
</dbReference>
<dbReference type="PANTHER" id="PTHR42723">
    <property type="entry name" value="CHLOROPHYLL SYNTHASE"/>
    <property type="match status" value="1"/>
</dbReference>
<dbReference type="InterPro" id="IPR050475">
    <property type="entry name" value="Prenyltransferase_related"/>
</dbReference>
<evidence type="ECO:0000313" key="9">
    <source>
        <dbReference type="Proteomes" id="UP000316217"/>
    </source>
</evidence>
<dbReference type="EMBL" id="RCOS01000062">
    <property type="protein sequence ID" value="RSN76276.1"/>
    <property type="molecule type" value="Genomic_DNA"/>
</dbReference>
<comment type="caution">
    <text evidence="6">The sequence shown here is derived from an EMBL/GenBank/DDBJ whole genome shotgun (WGS) entry which is preliminary data.</text>
</comment>
<dbReference type="EMBL" id="RXII01000086">
    <property type="protein sequence ID" value="RZN60568.1"/>
    <property type="molecule type" value="Genomic_DNA"/>
</dbReference>
<dbReference type="InterPro" id="IPR044878">
    <property type="entry name" value="UbiA_sf"/>
</dbReference>